<dbReference type="EMBL" id="OKQR01000001">
    <property type="protein sequence ID" value="SPD91078.1"/>
    <property type="molecule type" value="Genomic_DNA"/>
</dbReference>
<keyword evidence="4" id="KW-1185">Reference proteome</keyword>
<dbReference type="AlphaFoldDB" id="A0A2N9K6S7"/>
<sequence length="32" mass="3501">MTLLIIAAVGLIGISLKKVLRFGQPVHVKNDR</sequence>
<dbReference type="EMBL" id="OKQU01000001">
    <property type="protein sequence ID" value="SPE06303.1"/>
    <property type="molecule type" value="Genomic_DNA"/>
</dbReference>
<proteinExistence type="predicted"/>
<evidence type="ECO:0000313" key="1">
    <source>
        <dbReference type="EMBL" id="SPD91078.1"/>
    </source>
</evidence>
<gene>
    <name evidence="1" type="ORF">LES8486_00046</name>
    <name evidence="2" type="ORF">LES9216_00193</name>
</gene>
<dbReference type="Proteomes" id="UP000239237">
    <property type="component" value="Unassembled WGS sequence"/>
</dbReference>
<dbReference type="Proteomes" id="UP000237923">
    <property type="component" value="Unassembled WGS sequence"/>
</dbReference>
<name>A0A2N9K6S7_9LACO</name>
<accession>A0A2N9K6S7</accession>
<organism evidence="2 3">
    <name type="scientific">Leuconostoc suionicum</name>
    <dbReference type="NCBI Taxonomy" id="1511761"/>
    <lineage>
        <taxon>Bacteria</taxon>
        <taxon>Bacillati</taxon>
        <taxon>Bacillota</taxon>
        <taxon>Bacilli</taxon>
        <taxon>Lactobacillales</taxon>
        <taxon>Lactobacillaceae</taxon>
        <taxon>Leuconostoc</taxon>
    </lineage>
</organism>
<protein>
    <submittedName>
        <fullName evidence="2">Uncharacterized protein</fullName>
    </submittedName>
</protein>
<reference evidence="1 4" key="2">
    <citation type="submission" date="2018-02" db="EMBL/GenBank/DDBJ databases">
        <authorList>
            <person name="Rodrigo-Torres L."/>
            <person name="Arahal R. D."/>
            <person name="Lucena T."/>
        </authorList>
    </citation>
    <scope>NUCLEOTIDE SEQUENCE [LARGE SCALE GENOMIC DNA]</scope>
    <source>
        <strain evidence="1 4">CECT 8486</strain>
    </source>
</reference>
<evidence type="ECO:0000313" key="2">
    <source>
        <dbReference type="EMBL" id="SPE06303.1"/>
    </source>
</evidence>
<evidence type="ECO:0000313" key="4">
    <source>
        <dbReference type="Proteomes" id="UP000239237"/>
    </source>
</evidence>
<reference evidence="2 3" key="1">
    <citation type="submission" date="2018-02" db="EMBL/GenBank/DDBJ databases">
        <authorList>
            <person name="Cohen D.B."/>
            <person name="Kent A.D."/>
        </authorList>
    </citation>
    <scope>NUCLEOTIDE SEQUENCE [LARGE SCALE GENOMIC DNA]</scope>
    <source>
        <strain evidence="2 3">CECT 9216</strain>
    </source>
</reference>
<evidence type="ECO:0000313" key="3">
    <source>
        <dbReference type="Proteomes" id="UP000237923"/>
    </source>
</evidence>